<dbReference type="HOGENOM" id="CLU_1819483_0_0_1"/>
<proteinExistence type="predicted"/>
<evidence type="ECO:0000256" key="3">
    <source>
        <dbReference type="ARBA" id="ARBA00022737"/>
    </source>
</evidence>
<dbReference type="GeneID" id="17276606"/>
<sequence length="142" mass="15502">MTVRMWVEAAGIVDLPSLLVAASRGDVHRELRGAGVSKLGQRQKLSALVAPHWEALALKERGNEAYRESRFEAAAGAYSRALAVLPCAYTDLALACYSNRAAQQMREPEAALADTLHVLRYDPANPKAVARRRVYEQALQGA</sequence>
<dbReference type="InterPro" id="IPR051982">
    <property type="entry name" value="CiliaryAsmbly_MitoImport"/>
</dbReference>
<reference evidence="6" key="1">
    <citation type="journal article" date="2013" name="Nature">
        <title>Pan genome of the phytoplankton Emiliania underpins its global distribution.</title>
        <authorList>
            <person name="Read B.A."/>
            <person name="Kegel J."/>
            <person name="Klute M.J."/>
            <person name="Kuo A."/>
            <person name="Lefebvre S.C."/>
            <person name="Maumus F."/>
            <person name="Mayer C."/>
            <person name="Miller J."/>
            <person name="Monier A."/>
            <person name="Salamov A."/>
            <person name="Young J."/>
            <person name="Aguilar M."/>
            <person name="Claverie J.M."/>
            <person name="Frickenhaus S."/>
            <person name="Gonzalez K."/>
            <person name="Herman E.K."/>
            <person name="Lin Y.C."/>
            <person name="Napier J."/>
            <person name="Ogata H."/>
            <person name="Sarno A.F."/>
            <person name="Shmutz J."/>
            <person name="Schroeder D."/>
            <person name="de Vargas C."/>
            <person name="Verret F."/>
            <person name="von Dassow P."/>
            <person name="Valentin K."/>
            <person name="Van de Peer Y."/>
            <person name="Wheeler G."/>
            <person name="Dacks J.B."/>
            <person name="Delwiche C.F."/>
            <person name="Dyhrman S.T."/>
            <person name="Glockner G."/>
            <person name="John U."/>
            <person name="Richards T."/>
            <person name="Worden A.Z."/>
            <person name="Zhang X."/>
            <person name="Grigoriev I.V."/>
            <person name="Allen A.E."/>
            <person name="Bidle K."/>
            <person name="Borodovsky M."/>
            <person name="Bowler C."/>
            <person name="Brownlee C."/>
            <person name="Cock J.M."/>
            <person name="Elias M."/>
            <person name="Gladyshev V.N."/>
            <person name="Groth M."/>
            <person name="Guda C."/>
            <person name="Hadaegh A."/>
            <person name="Iglesias-Rodriguez M.D."/>
            <person name="Jenkins J."/>
            <person name="Jones B.M."/>
            <person name="Lawson T."/>
            <person name="Leese F."/>
            <person name="Lindquist E."/>
            <person name="Lobanov A."/>
            <person name="Lomsadze A."/>
            <person name="Malik S.B."/>
            <person name="Marsh M.E."/>
            <person name="Mackinder L."/>
            <person name="Mock T."/>
            <person name="Mueller-Roeber B."/>
            <person name="Pagarete A."/>
            <person name="Parker M."/>
            <person name="Probert I."/>
            <person name="Quesneville H."/>
            <person name="Raines C."/>
            <person name="Rensing S.A."/>
            <person name="Riano-Pachon D.M."/>
            <person name="Richier S."/>
            <person name="Rokitta S."/>
            <person name="Shiraiwa Y."/>
            <person name="Soanes D.M."/>
            <person name="van der Giezen M."/>
            <person name="Wahlund T.M."/>
            <person name="Williams B."/>
            <person name="Wilson W."/>
            <person name="Wolfe G."/>
            <person name="Wurch L.L."/>
        </authorList>
    </citation>
    <scope>NUCLEOTIDE SEQUENCE</scope>
</reference>
<accession>A0A0D3K6E7</accession>
<dbReference type="PaxDb" id="2903-EOD31332"/>
<dbReference type="EnsemblProtists" id="EOD31332">
    <property type="protein sequence ID" value="EOD31332"/>
    <property type="gene ID" value="EMIHUDRAFT_232129"/>
</dbReference>
<organism evidence="5 6">
    <name type="scientific">Emiliania huxleyi (strain CCMP1516)</name>
    <dbReference type="NCBI Taxonomy" id="280463"/>
    <lineage>
        <taxon>Eukaryota</taxon>
        <taxon>Haptista</taxon>
        <taxon>Haptophyta</taxon>
        <taxon>Prymnesiophyceae</taxon>
        <taxon>Isochrysidales</taxon>
        <taxon>Noelaerhabdaceae</taxon>
        <taxon>Emiliania</taxon>
    </lineage>
</organism>
<dbReference type="GO" id="GO:0005739">
    <property type="term" value="C:mitochondrion"/>
    <property type="evidence" value="ECO:0007669"/>
    <property type="project" value="TreeGrafter"/>
</dbReference>
<evidence type="ECO:0000256" key="2">
    <source>
        <dbReference type="ARBA" id="ARBA00022490"/>
    </source>
</evidence>
<keyword evidence="3" id="KW-0677">Repeat</keyword>
<dbReference type="AlphaFoldDB" id="A0A0D3K6E7"/>
<dbReference type="SUPFAM" id="SSF48452">
    <property type="entry name" value="TPR-like"/>
    <property type="match status" value="1"/>
</dbReference>
<dbReference type="GO" id="GO:0006626">
    <property type="term" value="P:protein targeting to mitochondrion"/>
    <property type="evidence" value="ECO:0007669"/>
    <property type="project" value="TreeGrafter"/>
</dbReference>
<evidence type="ECO:0000256" key="1">
    <source>
        <dbReference type="ARBA" id="ARBA00004496"/>
    </source>
</evidence>
<dbReference type="PANTHER" id="PTHR45984">
    <property type="entry name" value="RNA (RNA) POLYMERASE II ASSOCIATED PROTEIN HOMOLOG"/>
    <property type="match status" value="1"/>
</dbReference>
<name>A0A0D3K6E7_EMIH1</name>
<dbReference type="InterPro" id="IPR011990">
    <property type="entry name" value="TPR-like_helical_dom_sf"/>
</dbReference>
<evidence type="ECO:0000313" key="6">
    <source>
        <dbReference type="Proteomes" id="UP000013827"/>
    </source>
</evidence>
<dbReference type="GO" id="GO:0031072">
    <property type="term" value="F:heat shock protein binding"/>
    <property type="evidence" value="ECO:0007669"/>
    <property type="project" value="TreeGrafter"/>
</dbReference>
<keyword evidence="4" id="KW-0802">TPR repeat</keyword>
<dbReference type="Gene3D" id="1.25.40.10">
    <property type="entry name" value="Tetratricopeptide repeat domain"/>
    <property type="match status" value="1"/>
</dbReference>
<reference evidence="5" key="2">
    <citation type="submission" date="2024-10" db="UniProtKB">
        <authorList>
            <consortium name="EnsemblProtists"/>
        </authorList>
    </citation>
    <scope>IDENTIFICATION</scope>
</reference>
<protein>
    <submittedName>
        <fullName evidence="5">Uncharacterized protein</fullName>
    </submittedName>
</protein>
<dbReference type="GO" id="GO:0005829">
    <property type="term" value="C:cytosol"/>
    <property type="evidence" value="ECO:0007669"/>
    <property type="project" value="TreeGrafter"/>
</dbReference>
<keyword evidence="2" id="KW-0963">Cytoplasm</keyword>
<keyword evidence="6" id="KW-1185">Reference proteome</keyword>
<dbReference type="RefSeq" id="XP_005783761.1">
    <property type="nucleotide sequence ID" value="XM_005783704.1"/>
</dbReference>
<dbReference type="KEGG" id="ehx:EMIHUDRAFT_232129"/>
<dbReference type="STRING" id="2903.R1D8T1"/>
<evidence type="ECO:0000256" key="4">
    <source>
        <dbReference type="ARBA" id="ARBA00022803"/>
    </source>
</evidence>
<comment type="subcellular location">
    <subcellularLocation>
        <location evidence="1">Cytoplasm</location>
    </subcellularLocation>
</comment>
<evidence type="ECO:0000313" key="5">
    <source>
        <dbReference type="EnsemblProtists" id="EOD31332"/>
    </source>
</evidence>
<dbReference type="Proteomes" id="UP000013827">
    <property type="component" value="Unassembled WGS sequence"/>
</dbReference>
<dbReference type="PANTHER" id="PTHR45984:SF1">
    <property type="entry name" value="SPAG1 AXONEMAL DYNEIN ASSEMBLY FACTOR"/>
    <property type="match status" value="1"/>
</dbReference>